<evidence type="ECO:0000256" key="8">
    <source>
        <dbReference type="SAM" id="MobiDB-lite"/>
    </source>
</evidence>
<dbReference type="HAMAP" id="MF_00503">
    <property type="entry name" value="Ribosomal_bL9"/>
    <property type="match status" value="1"/>
</dbReference>
<evidence type="ECO:0000259" key="9">
    <source>
        <dbReference type="Pfam" id="PF01281"/>
    </source>
</evidence>
<dbReference type="InterPro" id="IPR009027">
    <property type="entry name" value="Ribosomal_bL9/RNase_H1_N"/>
</dbReference>
<dbReference type="Pfam" id="PF01281">
    <property type="entry name" value="Ribosomal_L9_N"/>
    <property type="match status" value="1"/>
</dbReference>
<dbReference type="PANTHER" id="PTHR21368">
    <property type="entry name" value="50S RIBOSOMAL PROTEIN L9"/>
    <property type="match status" value="1"/>
</dbReference>
<dbReference type="EMBL" id="VORT01000019">
    <property type="protein sequence ID" value="TXD71396.1"/>
    <property type="molecule type" value="Genomic_DNA"/>
</dbReference>
<keyword evidence="4 7" id="KW-0689">Ribosomal protein</keyword>
<reference evidence="11 12" key="1">
    <citation type="submission" date="2019-08" db="EMBL/GenBank/DDBJ databases">
        <title>Genome of Aequorivita antarctica SW49 (type strain).</title>
        <authorList>
            <person name="Bowman J.P."/>
        </authorList>
    </citation>
    <scope>NUCLEOTIDE SEQUENCE [LARGE SCALE GENOMIC DNA]</scope>
    <source>
        <strain evidence="11 12">SW49</strain>
    </source>
</reference>
<dbReference type="InterPro" id="IPR020070">
    <property type="entry name" value="Ribosomal_bL9_N"/>
</dbReference>
<evidence type="ECO:0000256" key="2">
    <source>
        <dbReference type="ARBA" id="ARBA00022730"/>
    </source>
</evidence>
<sequence length="185" mass="20145">MELILKKDVENLGFADDLVTVKNGFGRNFLIPQGHAVLATPSAKKVLAETLKQRAFKEKKVVDEAKTQAEKLNGLEIKITAKTGEGDKLFGSVTNGDLAEALEKAGVSIEKKYITVAGGAVKRTGQYDTTIRFHRDVVANFAFEVVAEAKPEVKSKAKPEAKAKPEVKESEEVSEDKSEDLLNSK</sequence>
<feature type="region of interest" description="Disordered" evidence="8">
    <location>
        <begin position="151"/>
        <end position="185"/>
    </location>
</feature>
<dbReference type="InterPro" id="IPR036791">
    <property type="entry name" value="Ribosomal_bL9_C_sf"/>
</dbReference>
<dbReference type="GO" id="GO:0003735">
    <property type="term" value="F:structural constituent of ribosome"/>
    <property type="evidence" value="ECO:0007669"/>
    <property type="project" value="InterPro"/>
</dbReference>
<dbReference type="GO" id="GO:0005840">
    <property type="term" value="C:ribosome"/>
    <property type="evidence" value="ECO:0007669"/>
    <property type="project" value="UniProtKB-KW"/>
</dbReference>
<dbReference type="InterPro" id="IPR036935">
    <property type="entry name" value="Ribosomal_bL9_N_sf"/>
</dbReference>
<feature type="domain" description="Ribosomal protein L9" evidence="9">
    <location>
        <begin position="1"/>
        <end position="46"/>
    </location>
</feature>
<dbReference type="AlphaFoldDB" id="A0A5C6YVL1"/>
<dbReference type="InterPro" id="IPR020069">
    <property type="entry name" value="Ribosomal_bL9_C"/>
</dbReference>
<evidence type="ECO:0000256" key="4">
    <source>
        <dbReference type="ARBA" id="ARBA00022980"/>
    </source>
</evidence>
<dbReference type="GO" id="GO:1990904">
    <property type="term" value="C:ribonucleoprotein complex"/>
    <property type="evidence" value="ECO:0007669"/>
    <property type="project" value="UniProtKB-KW"/>
</dbReference>
<dbReference type="OrthoDB" id="9788336at2"/>
<dbReference type="Pfam" id="PF03948">
    <property type="entry name" value="Ribosomal_L9_C"/>
    <property type="match status" value="1"/>
</dbReference>
<comment type="caution">
    <text evidence="11">The sequence shown here is derived from an EMBL/GenBank/DDBJ whole genome shotgun (WGS) entry which is preliminary data.</text>
</comment>
<dbReference type="Gene3D" id="3.10.430.100">
    <property type="entry name" value="Ribosomal protein L9, C-terminal domain"/>
    <property type="match status" value="1"/>
</dbReference>
<dbReference type="GO" id="GO:0006412">
    <property type="term" value="P:translation"/>
    <property type="evidence" value="ECO:0007669"/>
    <property type="project" value="UniProtKB-UniRule"/>
</dbReference>
<keyword evidence="3 7" id="KW-0694">RNA-binding</keyword>
<dbReference type="InterPro" id="IPR000244">
    <property type="entry name" value="Ribosomal_bL9"/>
</dbReference>
<evidence type="ECO:0000313" key="11">
    <source>
        <dbReference type="EMBL" id="TXD71396.1"/>
    </source>
</evidence>
<evidence type="ECO:0000256" key="7">
    <source>
        <dbReference type="HAMAP-Rule" id="MF_00503"/>
    </source>
</evidence>
<feature type="domain" description="Large ribosomal subunit protein bL9 C-terminal" evidence="10">
    <location>
        <begin position="64"/>
        <end position="147"/>
    </location>
</feature>
<evidence type="ECO:0000256" key="6">
    <source>
        <dbReference type="ARBA" id="ARBA00035292"/>
    </source>
</evidence>
<dbReference type="Proteomes" id="UP000321497">
    <property type="component" value="Unassembled WGS sequence"/>
</dbReference>
<evidence type="ECO:0000256" key="1">
    <source>
        <dbReference type="ARBA" id="ARBA00010605"/>
    </source>
</evidence>
<comment type="function">
    <text evidence="7">Binds to the 23S rRNA.</text>
</comment>
<keyword evidence="12" id="KW-1185">Reference proteome</keyword>
<accession>A0A5C6YVL1</accession>
<name>A0A5C6YVL1_9FLAO</name>
<dbReference type="SUPFAM" id="SSF55653">
    <property type="entry name" value="Ribosomal protein L9 C-domain"/>
    <property type="match status" value="1"/>
</dbReference>
<comment type="similarity">
    <text evidence="1 7">Belongs to the bacterial ribosomal protein bL9 family.</text>
</comment>
<organism evidence="11 12">
    <name type="scientific">Aequorivita antarctica</name>
    <dbReference type="NCBI Taxonomy" id="153266"/>
    <lineage>
        <taxon>Bacteria</taxon>
        <taxon>Pseudomonadati</taxon>
        <taxon>Bacteroidota</taxon>
        <taxon>Flavobacteriia</taxon>
        <taxon>Flavobacteriales</taxon>
        <taxon>Flavobacteriaceae</taxon>
        <taxon>Aequorivita</taxon>
    </lineage>
</organism>
<gene>
    <name evidence="7" type="primary">rplI</name>
    <name evidence="11" type="ORF">ESU54_16835</name>
</gene>
<dbReference type="NCBIfam" id="TIGR00158">
    <property type="entry name" value="L9"/>
    <property type="match status" value="1"/>
</dbReference>
<evidence type="ECO:0000259" key="10">
    <source>
        <dbReference type="Pfam" id="PF03948"/>
    </source>
</evidence>
<keyword evidence="5 7" id="KW-0687">Ribonucleoprotein</keyword>
<dbReference type="Gene3D" id="3.40.5.10">
    <property type="entry name" value="Ribosomal protein L9, N-terminal domain"/>
    <property type="match status" value="1"/>
</dbReference>
<dbReference type="RefSeq" id="WP_111845981.1">
    <property type="nucleotide sequence ID" value="NZ_UEGI01000032.1"/>
</dbReference>
<evidence type="ECO:0000256" key="3">
    <source>
        <dbReference type="ARBA" id="ARBA00022884"/>
    </source>
</evidence>
<evidence type="ECO:0000313" key="12">
    <source>
        <dbReference type="Proteomes" id="UP000321497"/>
    </source>
</evidence>
<dbReference type="GO" id="GO:0019843">
    <property type="term" value="F:rRNA binding"/>
    <property type="evidence" value="ECO:0007669"/>
    <property type="project" value="UniProtKB-UniRule"/>
</dbReference>
<keyword evidence="2 7" id="KW-0699">rRNA-binding</keyword>
<proteinExistence type="inferred from homology"/>
<evidence type="ECO:0000256" key="5">
    <source>
        <dbReference type="ARBA" id="ARBA00023274"/>
    </source>
</evidence>
<dbReference type="SUPFAM" id="SSF55658">
    <property type="entry name" value="L9 N-domain-like"/>
    <property type="match status" value="1"/>
</dbReference>
<dbReference type="InterPro" id="IPR020594">
    <property type="entry name" value="Ribosomal_bL9_bac/chp"/>
</dbReference>
<protein>
    <recommendedName>
        <fullName evidence="6 7">Large ribosomal subunit protein bL9</fullName>
    </recommendedName>
</protein>